<keyword evidence="3" id="KW-1185">Reference proteome</keyword>
<reference evidence="2" key="2">
    <citation type="journal article" date="2007" name="Science">
        <title>Draft genome sequence of the sexually transmitted pathogen Trichomonas vaginalis.</title>
        <authorList>
            <person name="Carlton J.M."/>
            <person name="Hirt R.P."/>
            <person name="Silva J.C."/>
            <person name="Delcher A.L."/>
            <person name="Schatz M."/>
            <person name="Zhao Q."/>
            <person name="Wortman J.R."/>
            <person name="Bidwell S.L."/>
            <person name="Alsmark U.C.M."/>
            <person name="Besteiro S."/>
            <person name="Sicheritz-Ponten T."/>
            <person name="Noel C.J."/>
            <person name="Dacks J.B."/>
            <person name="Foster P.G."/>
            <person name="Simillion C."/>
            <person name="Van de Peer Y."/>
            <person name="Miranda-Saavedra D."/>
            <person name="Barton G.J."/>
            <person name="Westrop G.D."/>
            <person name="Mueller S."/>
            <person name="Dessi D."/>
            <person name="Fiori P.L."/>
            <person name="Ren Q."/>
            <person name="Paulsen I."/>
            <person name="Zhang H."/>
            <person name="Bastida-Corcuera F.D."/>
            <person name="Simoes-Barbosa A."/>
            <person name="Brown M.T."/>
            <person name="Hayes R.D."/>
            <person name="Mukherjee M."/>
            <person name="Okumura C.Y."/>
            <person name="Schneider R."/>
            <person name="Smith A.J."/>
            <person name="Vanacova S."/>
            <person name="Villalvazo M."/>
            <person name="Haas B.J."/>
            <person name="Pertea M."/>
            <person name="Feldblyum T.V."/>
            <person name="Utterback T.R."/>
            <person name="Shu C.L."/>
            <person name="Osoegawa K."/>
            <person name="de Jong P.J."/>
            <person name="Hrdy I."/>
            <person name="Horvathova L."/>
            <person name="Zubacova Z."/>
            <person name="Dolezal P."/>
            <person name="Malik S.B."/>
            <person name="Logsdon J.M. Jr."/>
            <person name="Henze K."/>
            <person name="Gupta A."/>
            <person name="Wang C.C."/>
            <person name="Dunne R.L."/>
            <person name="Upcroft J.A."/>
            <person name="Upcroft P."/>
            <person name="White O."/>
            <person name="Salzberg S.L."/>
            <person name="Tang P."/>
            <person name="Chiu C.-H."/>
            <person name="Lee Y.-S."/>
            <person name="Embley T.M."/>
            <person name="Coombs G.H."/>
            <person name="Mottram J.C."/>
            <person name="Tachezy J."/>
            <person name="Fraser-Liggett C.M."/>
            <person name="Johnson P.J."/>
        </authorList>
    </citation>
    <scope>NUCLEOTIDE SEQUENCE [LARGE SCALE GENOMIC DNA]</scope>
    <source>
        <strain evidence="2">G3</strain>
    </source>
</reference>
<dbReference type="RefSeq" id="XP_001324211.1">
    <property type="nucleotide sequence ID" value="XM_001324176.1"/>
</dbReference>
<dbReference type="AlphaFoldDB" id="A2E5R8"/>
<reference evidence="2" key="1">
    <citation type="submission" date="2006-10" db="EMBL/GenBank/DDBJ databases">
        <authorList>
            <person name="Amadeo P."/>
            <person name="Zhao Q."/>
            <person name="Wortman J."/>
            <person name="Fraser-Liggett C."/>
            <person name="Carlton J."/>
        </authorList>
    </citation>
    <scope>NUCLEOTIDE SEQUENCE</scope>
    <source>
        <strain evidence="2">G3</strain>
    </source>
</reference>
<organism evidence="2 3">
    <name type="scientific">Trichomonas vaginalis (strain ATCC PRA-98 / G3)</name>
    <dbReference type="NCBI Taxonomy" id="412133"/>
    <lineage>
        <taxon>Eukaryota</taxon>
        <taxon>Metamonada</taxon>
        <taxon>Parabasalia</taxon>
        <taxon>Trichomonadida</taxon>
        <taxon>Trichomonadidae</taxon>
        <taxon>Trichomonas</taxon>
    </lineage>
</organism>
<dbReference type="VEuPathDB" id="TrichDB:TVAGG3_0257120"/>
<dbReference type="EMBL" id="DS113309">
    <property type="protein sequence ID" value="EAY11988.1"/>
    <property type="molecule type" value="Genomic_DNA"/>
</dbReference>
<feature type="coiled-coil region" evidence="1">
    <location>
        <begin position="85"/>
        <end position="133"/>
    </location>
</feature>
<dbReference type="VEuPathDB" id="TrichDB:TVAG_271710"/>
<dbReference type="SMR" id="A2E5R8"/>
<evidence type="ECO:0000256" key="1">
    <source>
        <dbReference type="SAM" id="Coils"/>
    </source>
</evidence>
<evidence type="ECO:0000313" key="2">
    <source>
        <dbReference type="EMBL" id="EAY11988.1"/>
    </source>
</evidence>
<dbReference type="OrthoDB" id="515971at2759"/>
<accession>A2E5R8</accession>
<proteinExistence type="predicted"/>
<dbReference type="KEGG" id="tva:4769948"/>
<sequence length="174" mass="20782">MNWKLAESIDIEKMQTVPDIHSIKYLMSQFKEAKIDENDTDNFASVGAYKAFRSMQIAIQYLLEENQKLIDQFQYISDEPSQKILTQYNENISKAEESIKKRDEKINELKNQVERLYSERKTVESELKNMRKKLHHTREINTTLRQRLEETEDGVADTMYARKKYKDLKKRLHS</sequence>
<dbReference type="Proteomes" id="UP000001542">
    <property type="component" value="Unassembled WGS sequence"/>
</dbReference>
<name>A2E5R8_TRIV3</name>
<dbReference type="InParanoid" id="A2E5R8"/>
<dbReference type="GO" id="GO:0005737">
    <property type="term" value="C:cytoplasm"/>
    <property type="evidence" value="ECO:0000318"/>
    <property type="project" value="GO_Central"/>
</dbReference>
<evidence type="ECO:0000313" key="3">
    <source>
        <dbReference type="Proteomes" id="UP000001542"/>
    </source>
</evidence>
<keyword evidence="1" id="KW-0175">Coiled coil</keyword>
<protein>
    <submittedName>
        <fullName evidence="2">Uncharacterized protein</fullName>
    </submittedName>
</protein>
<gene>
    <name evidence="2" type="ORF">TVAG_271710</name>
</gene>